<accession>A0AAW2BYS3</accession>
<evidence type="ECO:0000313" key="1">
    <source>
        <dbReference type="EMBL" id="KAK9990472.1"/>
    </source>
</evidence>
<evidence type="ECO:0000313" key="2">
    <source>
        <dbReference type="Proteomes" id="UP001459277"/>
    </source>
</evidence>
<comment type="caution">
    <text evidence="1">The sequence shown here is derived from an EMBL/GenBank/DDBJ whole genome shotgun (WGS) entry which is preliminary data.</text>
</comment>
<gene>
    <name evidence="1" type="ORF">SO802_025457</name>
</gene>
<sequence length="75" mass="8751">MKIEYGLNGRSQPIGESEQTFKRWLGTFCLNHVLCPLVPAAWTSVPTHHKVDCWIEIEKWWIIDSDIIRPADQMN</sequence>
<proteinExistence type="predicted"/>
<dbReference type="EMBL" id="JAZDWU010000009">
    <property type="protein sequence ID" value="KAK9990472.1"/>
    <property type="molecule type" value="Genomic_DNA"/>
</dbReference>
<name>A0AAW2BYS3_9ROSI</name>
<keyword evidence="2" id="KW-1185">Reference proteome</keyword>
<dbReference type="Proteomes" id="UP001459277">
    <property type="component" value="Unassembled WGS sequence"/>
</dbReference>
<protein>
    <submittedName>
        <fullName evidence="1">Uncharacterized protein</fullName>
    </submittedName>
</protein>
<organism evidence="1 2">
    <name type="scientific">Lithocarpus litseifolius</name>
    <dbReference type="NCBI Taxonomy" id="425828"/>
    <lineage>
        <taxon>Eukaryota</taxon>
        <taxon>Viridiplantae</taxon>
        <taxon>Streptophyta</taxon>
        <taxon>Embryophyta</taxon>
        <taxon>Tracheophyta</taxon>
        <taxon>Spermatophyta</taxon>
        <taxon>Magnoliopsida</taxon>
        <taxon>eudicotyledons</taxon>
        <taxon>Gunneridae</taxon>
        <taxon>Pentapetalae</taxon>
        <taxon>rosids</taxon>
        <taxon>fabids</taxon>
        <taxon>Fagales</taxon>
        <taxon>Fagaceae</taxon>
        <taxon>Lithocarpus</taxon>
    </lineage>
</organism>
<dbReference type="AlphaFoldDB" id="A0AAW2BYS3"/>
<reference evidence="1 2" key="1">
    <citation type="submission" date="2024-01" db="EMBL/GenBank/DDBJ databases">
        <title>A telomere-to-telomere, gap-free genome of sweet tea (Lithocarpus litseifolius).</title>
        <authorList>
            <person name="Zhou J."/>
        </authorList>
    </citation>
    <scope>NUCLEOTIDE SEQUENCE [LARGE SCALE GENOMIC DNA]</scope>
    <source>
        <strain evidence="1">Zhou-2022a</strain>
        <tissue evidence="1">Leaf</tissue>
    </source>
</reference>